<dbReference type="Proteomes" id="UP000243053">
    <property type="component" value="Unassembled WGS sequence"/>
</dbReference>
<dbReference type="PANTHER" id="PTHR33525">
    <property type="match status" value="1"/>
</dbReference>
<dbReference type="InterPro" id="IPR052340">
    <property type="entry name" value="RNase_Y/CdgJ"/>
</dbReference>
<evidence type="ECO:0000313" key="2">
    <source>
        <dbReference type="EMBL" id="OUR82009.1"/>
    </source>
</evidence>
<proteinExistence type="predicted"/>
<reference evidence="3" key="1">
    <citation type="journal article" date="2017" name="Proc. Natl. Acad. Sci. U.S.A.">
        <title>Simulation of Deepwater Horizon oil plume reveals substrate specialization within a complex community of hydrocarbon degraders.</title>
        <authorList>
            <person name="Hu P."/>
            <person name="Dubinsky E.A."/>
            <person name="Probst A.J."/>
            <person name="Wang J."/>
            <person name="Sieber C.M.K."/>
            <person name="Tom L.M."/>
            <person name="Gardinali P."/>
            <person name="Banfield J.F."/>
            <person name="Atlas R.M."/>
            <person name="Andersen G.L."/>
        </authorList>
    </citation>
    <scope>NUCLEOTIDE SEQUENCE [LARGE SCALE GENOMIC DNA]</scope>
</reference>
<dbReference type="PANTHER" id="PTHR33525:SF3">
    <property type="entry name" value="RIBONUCLEASE Y"/>
    <property type="match status" value="1"/>
</dbReference>
<dbReference type="EMBL" id="MAAF01000042">
    <property type="protein sequence ID" value="OUR82009.1"/>
    <property type="molecule type" value="Genomic_DNA"/>
</dbReference>
<dbReference type="InterPro" id="IPR029016">
    <property type="entry name" value="GAF-like_dom_sf"/>
</dbReference>
<dbReference type="InterPro" id="IPR013976">
    <property type="entry name" value="HDOD"/>
</dbReference>
<organism evidence="2 3">
    <name type="scientific">Colwellia psychrerythraea</name>
    <name type="common">Vibrio psychroerythus</name>
    <dbReference type="NCBI Taxonomy" id="28229"/>
    <lineage>
        <taxon>Bacteria</taxon>
        <taxon>Pseudomonadati</taxon>
        <taxon>Pseudomonadota</taxon>
        <taxon>Gammaproteobacteria</taxon>
        <taxon>Alteromonadales</taxon>
        <taxon>Colwelliaceae</taxon>
        <taxon>Colwellia</taxon>
    </lineage>
</organism>
<sequence>MGNKGLRTTEQWIDLIANSELPAITSTARMLDKFSNDDKSSLPQLSEVILHDQGLSSCLLKVANNIQHISINKVTTVSRASVVLGIQTVKNICLTAKLVSSLLASKNLDLNVYEQLTQLMANSFYAGMLAKMMVPNYSEELQEEVYLAAMLYRIGETAFWSTGGDVAKKLANYEAKSSQDFNQHCQQEMGTNFSELSKGLAGTWNLSDLLIKALDQPTTRTDEVRVIYFADKLSAIIAKPEGCEEDYHHLLEEISDIVGISVRQLMVRIEHTREQAEKLLSSYGAEILTKGIKRLPTSEDFKSLTGELDNKEVVNRDKALLNGFMTLTKLIQNSKDFNEYLQLTLENLALTFAFDRSSFLMLVDDRTRVKSRLVVNKSAQEDASKINIDIKYSDNVIARVISTDTAALINDHQEIRWRDLITQEISEVIAEGAIAFVPVKIGGKVIGVICLQLLSPKQKIATQDFRQVCAFIDHLNMCLTMIKYS</sequence>
<name>A0A1Y5EHN8_COLPS</name>
<comment type="caution">
    <text evidence="2">The sequence shown here is derived from an EMBL/GenBank/DDBJ whole genome shotgun (WGS) entry which is preliminary data.</text>
</comment>
<dbReference type="Gene3D" id="1.10.3210.10">
    <property type="entry name" value="Hypothetical protein af1432"/>
    <property type="match status" value="1"/>
</dbReference>
<dbReference type="Gene3D" id="3.30.450.40">
    <property type="match status" value="1"/>
</dbReference>
<dbReference type="InterPro" id="IPR003018">
    <property type="entry name" value="GAF"/>
</dbReference>
<feature type="domain" description="HDOD" evidence="1">
    <location>
        <begin position="21"/>
        <end position="220"/>
    </location>
</feature>
<evidence type="ECO:0000259" key="1">
    <source>
        <dbReference type="PROSITE" id="PS51833"/>
    </source>
</evidence>
<dbReference type="PROSITE" id="PS51833">
    <property type="entry name" value="HDOD"/>
    <property type="match status" value="1"/>
</dbReference>
<accession>A0A1Y5EHN8</accession>
<evidence type="ECO:0000313" key="3">
    <source>
        <dbReference type="Proteomes" id="UP000243053"/>
    </source>
</evidence>
<gene>
    <name evidence="2" type="ORF">A9Q75_06845</name>
</gene>
<dbReference type="AlphaFoldDB" id="A0A1Y5EHN8"/>
<dbReference type="Pfam" id="PF01590">
    <property type="entry name" value="GAF"/>
    <property type="match status" value="1"/>
</dbReference>
<dbReference type="SUPFAM" id="SSF109604">
    <property type="entry name" value="HD-domain/PDEase-like"/>
    <property type="match status" value="1"/>
</dbReference>
<dbReference type="Pfam" id="PF08668">
    <property type="entry name" value="HDOD"/>
    <property type="match status" value="1"/>
</dbReference>
<dbReference type="SUPFAM" id="SSF55781">
    <property type="entry name" value="GAF domain-like"/>
    <property type="match status" value="1"/>
</dbReference>
<protein>
    <submittedName>
        <fullName evidence="2">HDOD domain-containing protein</fullName>
    </submittedName>
</protein>